<proteinExistence type="predicted"/>
<dbReference type="EMBL" id="BAAAQM010000038">
    <property type="protein sequence ID" value="GAA1986920.1"/>
    <property type="molecule type" value="Genomic_DNA"/>
</dbReference>
<name>A0ABN2SI73_9ACTN</name>
<dbReference type="InterPro" id="IPR000688">
    <property type="entry name" value="HypA/HybF"/>
</dbReference>
<reference evidence="5 6" key="1">
    <citation type="journal article" date="2019" name="Int. J. Syst. Evol. Microbiol.">
        <title>The Global Catalogue of Microorganisms (GCM) 10K type strain sequencing project: providing services to taxonomists for standard genome sequencing and annotation.</title>
        <authorList>
            <consortium name="The Broad Institute Genomics Platform"/>
            <consortium name="The Broad Institute Genome Sequencing Center for Infectious Disease"/>
            <person name="Wu L."/>
            <person name="Ma J."/>
        </authorList>
    </citation>
    <scope>NUCLEOTIDE SEQUENCE [LARGE SCALE GENOMIC DNA]</scope>
    <source>
        <strain evidence="5 6">JCM 16013</strain>
    </source>
</reference>
<comment type="caution">
    <text evidence="5">The sequence shown here is derived from an EMBL/GenBank/DDBJ whole genome shotgun (WGS) entry which is preliminary data.</text>
</comment>
<accession>A0ABN2SI73</accession>
<evidence type="ECO:0008006" key="7">
    <source>
        <dbReference type="Google" id="ProtNLM"/>
    </source>
</evidence>
<dbReference type="PANTHER" id="PTHR34535:SF3">
    <property type="entry name" value="HYDROGENASE MATURATION FACTOR HYPA"/>
    <property type="match status" value="1"/>
</dbReference>
<evidence type="ECO:0000313" key="6">
    <source>
        <dbReference type="Proteomes" id="UP001499854"/>
    </source>
</evidence>
<gene>
    <name evidence="5" type="ORF">GCM10009838_56950</name>
</gene>
<dbReference type="Gene3D" id="3.30.2320.80">
    <property type="match status" value="1"/>
</dbReference>
<dbReference type="Proteomes" id="UP001499854">
    <property type="component" value="Unassembled WGS sequence"/>
</dbReference>
<keyword evidence="6" id="KW-1185">Reference proteome</keyword>
<organism evidence="5 6">
    <name type="scientific">Catenulispora subtropica</name>
    <dbReference type="NCBI Taxonomy" id="450798"/>
    <lineage>
        <taxon>Bacteria</taxon>
        <taxon>Bacillati</taxon>
        <taxon>Actinomycetota</taxon>
        <taxon>Actinomycetes</taxon>
        <taxon>Catenulisporales</taxon>
        <taxon>Catenulisporaceae</taxon>
        <taxon>Catenulispora</taxon>
    </lineage>
</organism>
<feature type="region of interest" description="Disordered" evidence="4">
    <location>
        <begin position="114"/>
        <end position="133"/>
    </location>
</feature>
<evidence type="ECO:0000256" key="3">
    <source>
        <dbReference type="ARBA" id="ARBA00022833"/>
    </source>
</evidence>
<evidence type="ECO:0000256" key="1">
    <source>
        <dbReference type="ARBA" id="ARBA00022596"/>
    </source>
</evidence>
<protein>
    <recommendedName>
        <fullName evidence="7">Hydrogenase maturation factor HypA</fullName>
    </recommendedName>
</protein>
<sequence length="133" mass="13663">MHEIGYCAGVLEAVERRAAGRPVARIGVLVGALHRISPAAFEQSFRLVADGGIAAGASTDVRIAPVRATCALCPAAFETAEAAPTCPDCHGTDVAIEGGDELVLQWVEYTSPDGGEAAREAAGPVPVSAREDH</sequence>
<evidence type="ECO:0000313" key="5">
    <source>
        <dbReference type="EMBL" id="GAA1986920.1"/>
    </source>
</evidence>
<evidence type="ECO:0000256" key="2">
    <source>
        <dbReference type="ARBA" id="ARBA00022723"/>
    </source>
</evidence>
<evidence type="ECO:0000256" key="4">
    <source>
        <dbReference type="SAM" id="MobiDB-lite"/>
    </source>
</evidence>
<keyword evidence="3" id="KW-0862">Zinc</keyword>
<dbReference type="Pfam" id="PF01155">
    <property type="entry name" value="HypA"/>
    <property type="match status" value="1"/>
</dbReference>
<dbReference type="RefSeq" id="WP_344660209.1">
    <property type="nucleotide sequence ID" value="NZ_BAAAQM010000038.1"/>
</dbReference>
<keyword evidence="1" id="KW-0533">Nickel</keyword>
<dbReference type="PANTHER" id="PTHR34535">
    <property type="entry name" value="HYDROGENASE MATURATION FACTOR HYPA"/>
    <property type="match status" value="1"/>
</dbReference>
<keyword evidence="2" id="KW-0479">Metal-binding</keyword>
<dbReference type="PIRSF" id="PIRSF004761">
    <property type="entry name" value="Hydrgn_mat_HypA"/>
    <property type="match status" value="1"/>
</dbReference>